<dbReference type="Proteomes" id="UP001305702">
    <property type="component" value="Chromosome"/>
</dbReference>
<dbReference type="Pfam" id="PF01636">
    <property type="entry name" value="APH"/>
    <property type="match status" value="1"/>
</dbReference>
<accession>A0AA96L9S3</accession>
<sequence>MDPRQIEILCNELGLGDLEIAPHALSGGLLHRMYAIQTTSGRYVVKALNPEIMARPTAMENFIRSELIANRAANFVPALPAKTFNGASIQQVDQQFCLVFEWLDGKSLKHSEINSGHCKTMGSILSSLHMGDFSDLGIVNNSSEERRLTDWNFYLKKGQESNAEWTSLLFENSQMLNDWNVEAINSAMQISTDMVISHGDLDPKNVLWNDSPVLIDWECAGYRNPKQDLIETAIYWSENGAGEIDQDKFLSFIDGYKGTVQNEIHANWRMILASGFLGKLDWLEYCLKRSLWIDCTDQDEQKAGTQQVSGTILNIKRYAEKINEIEGWLNEI</sequence>
<dbReference type="Gene3D" id="3.90.1200.10">
    <property type="match status" value="1"/>
</dbReference>
<evidence type="ECO:0000313" key="3">
    <source>
        <dbReference type="Proteomes" id="UP001305702"/>
    </source>
</evidence>
<evidence type="ECO:0000313" key="2">
    <source>
        <dbReference type="EMBL" id="WNQ09637.1"/>
    </source>
</evidence>
<dbReference type="RefSeq" id="WP_315603410.1">
    <property type="nucleotide sequence ID" value="NZ_CP130318.1"/>
</dbReference>
<feature type="domain" description="Aminoglycoside phosphotransferase" evidence="1">
    <location>
        <begin position="24"/>
        <end position="248"/>
    </location>
</feature>
<dbReference type="SUPFAM" id="SSF56112">
    <property type="entry name" value="Protein kinase-like (PK-like)"/>
    <property type="match status" value="1"/>
</dbReference>
<name>A0AA96L9S3_9BACL</name>
<dbReference type="AlphaFoldDB" id="A0AA96L9S3"/>
<gene>
    <name evidence="2" type="ORF">MJA45_18635</name>
</gene>
<proteinExistence type="predicted"/>
<dbReference type="InterPro" id="IPR002575">
    <property type="entry name" value="Aminoglycoside_PTrfase"/>
</dbReference>
<protein>
    <submittedName>
        <fullName evidence="2">Phosphotransferase</fullName>
    </submittedName>
</protein>
<reference evidence="2 3" key="1">
    <citation type="submission" date="2022-02" db="EMBL/GenBank/DDBJ databases">
        <title>Paenibacillus sp. MBLB1776 Whole Genome Shotgun Sequencing.</title>
        <authorList>
            <person name="Hwang C.Y."/>
            <person name="Cho E.-S."/>
            <person name="Seo M.-J."/>
        </authorList>
    </citation>
    <scope>NUCLEOTIDE SEQUENCE [LARGE SCALE GENOMIC DNA]</scope>
    <source>
        <strain evidence="2 3">MBLB1776</strain>
    </source>
</reference>
<dbReference type="InterPro" id="IPR011009">
    <property type="entry name" value="Kinase-like_dom_sf"/>
</dbReference>
<organism evidence="2 3">
    <name type="scientific">Paenibacillus aurantius</name>
    <dbReference type="NCBI Taxonomy" id="2918900"/>
    <lineage>
        <taxon>Bacteria</taxon>
        <taxon>Bacillati</taxon>
        <taxon>Bacillota</taxon>
        <taxon>Bacilli</taxon>
        <taxon>Bacillales</taxon>
        <taxon>Paenibacillaceae</taxon>
        <taxon>Paenibacillus</taxon>
    </lineage>
</organism>
<dbReference type="KEGG" id="paun:MJA45_18635"/>
<dbReference type="EMBL" id="CP130318">
    <property type="protein sequence ID" value="WNQ09637.1"/>
    <property type="molecule type" value="Genomic_DNA"/>
</dbReference>
<keyword evidence="3" id="KW-1185">Reference proteome</keyword>
<evidence type="ECO:0000259" key="1">
    <source>
        <dbReference type="Pfam" id="PF01636"/>
    </source>
</evidence>